<proteinExistence type="predicted"/>
<reference evidence="2 3" key="1">
    <citation type="submission" date="2019-02" db="EMBL/GenBank/DDBJ databases">
        <title>Shewanella sp. D4-2 isolated from Dokdo Island.</title>
        <authorList>
            <person name="Baek K."/>
        </authorList>
    </citation>
    <scope>NUCLEOTIDE SEQUENCE [LARGE SCALE GENOMIC DNA]</scope>
    <source>
        <strain evidence="2 3">D4-2</strain>
    </source>
</reference>
<dbReference type="InterPro" id="IPR015919">
    <property type="entry name" value="Cadherin-like_sf"/>
</dbReference>
<dbReference type="GO" id="GO:0005509">
    <property type="term" value="F:calcium ion binding"/>
    <property type="evidence" value="ECO:0007669"/>
    <property type="project" value="InterPro"/>
</dbReference>
<dbReference type="EMBL" id="CP036200">
    <property type="protein sequence ID" value="QBF82549.1"/>
    <property type="molecule type" value="Genomic_DNA"/>
</dbReference>
<sequence>MQLKKTVLASTIALSLGLLTACGGSDSSDPAPVTPTNSAPTDITLSNATVDENTAGAMVGDLSATDADSGDSHTFTVAGDVFAVDGNKLMLAEGVMLDADSADSLELTVAVTTTDSEGATYTKDLTVTLVDIMDRYTFDSKLNDGESSVSYTGQTARHILIAELNSYITNTLESDVDNNVVTTKDEVLAKLNYFFNPDETTEYPDLPITFIENSKDGLLSGITGYKSIAQKVAGEDAAGQHEDWNNGAFAGWGAKGSTTPTGLINTLFDRLADNAVAKINGQVRQDVLGNDITKIYVDEDGVDLAQMIQKFILMSVTYSQSADDYLGVDYEGKGLTTDNINPAKDGAAYTNLEHQFDEGFGYFGAAANYLEYSDVEIAGKVSDDAGRADWNGSHDTDGDGKIDLRSEYNFGQSVNAAKRDLGTADNSMPTDYTKQAMEAFIAGRKLINDNVGSALTDAQMDELETHAKDALAAWELAIVATVVHYINDTTADLAPLATGGTAADFNYENLAKHYSEMKGFALGLQFSEYSMISDSDFEMLHQYMGDAPELTGDVDAYIADLAKARDILQASYSLNAENVSNW</sequence>
<feature type="chain" id="PRO_5019477884" evidence="1">
    <location>
        <begin position="21"/>
        <end position="582"/>
    </location>
</feature>
<dbReference type="SUPFAM" id="SSF49313">
    <property type="entry name" value="Cadherin-like"/>
    <property type="match status" value="1"/>
</dbReference>
<dbReference type="OrthoDB" id="5498726at2"/>
<dbReference type="Pfam" id="PF16148">
    <property type="entry name" value="DUF4856"/>
    <property type="match status" value="1"/>
</dbReference>
<evidence type="ECO:0000256" key="1">
    <source>
        <dbReference type="SAM" id="SignalP"/>
    </source>
</evidence>
<dbReference type="KEGG" id="smai:EXU30_07455"/>
<organism evidence="2 3">
    <name type="scientific">Shewanella maritima</name>
    <dbReference type="NCBI Taxonomy" id="2520507"/>
    <lineage>
        <taxon>Bacteria</taxon>
        <taxon>Pseudomonadati</taxon>
        <taxon>Pseudomonadota</taxon>
        <taxon>Gammaproteobacteria</taxon>
        <taxon>Alteromonadales</taxon>
        <taxon>Shewanellaceae</taxon>
        <taxon>Shewanella</taxon>
    </lineage>
</organism>
<keyword evidence="3" id="KW-1185">Reference proteome</keyword>
<dbReference type="CDD" id="cd11304">
    <property type="entry name" value="Cadherin_repeat"/>
    <property type="match status" value="1"/>
</dbReference>
<dbReference type="RefSeq" id="WP_130598788.1">
    <property type="nucleotide sequence ID" value="NZ_CP036200.1"/>
</dbReference>
<dbReference type="InterPro" id="IPR032331">
    <property type="entry name" value="DUF4856"/>
</dbReference>
<dbReference type="PROSITE" id="PS51257">
    <property type="entry name" value="PROKAR_LIPOPROTEIN"/>
    <property type="match status" value="1"/>
</dbReference>
<evidence type="ECO:0000313" key="3">
    <source>
        <dbReference type="Proteomes" id="UP000291106"/>
    </source>
</evidence>
<protein>
    <submittedName>
        <fullName evidence="2">DUF4856 domain-containing protein</fullName>
    </submittedName>
</protein>
<dbReference type="Proteomes" id="UP000291106">
    <property type="component" value="Chromosome"/>
</dbReference>
<evidence type="ECO:0000313" key="2">
    <source>
        <dbReference type="EMBL" id="QBF82549.1"/>
    </source>
</evidence>
<keyword evidence="1" id="KW-0732">Signal</keyword>
<name>A0A411PG26_9GAMM</name>
<feature type="signal peptide" evidence="1">
    <location>
        <begin position="1"/>
        <end position="20"/>
    </location>
</feature>
<gene>
    <name evidence="2" type="ORF">EXU30_07455</name>
</gene>
<dbReference type="AlphaFoldDB" id="A0A411PG26"/>
<accession>A0A411PG26</accession>
<dbReference type="Gene3D" id="2.60.40.60">
    <property type="entry name" value="Cadherins"/>
    <property type="match status" value="1"/>
</dbReference>
<dbReference type="GO" id="GO:0016020">
    <property type="term" value="C:membrane"/>
    <property type="evidence" value="ECO:0007669"/>
    <property type="project" value="InterPro"/>
</dbReference>